<name>A0ACB8RF90_9AGAM</name>
<evidence type="ECO:0000313" key="2">
    <source>
        <dbReference type="Proteomes" id="UP000814033"/>
    </source>
</evidence>
<reference evidence="1" key="2">
    <citation type="journal article" date="2022" name="New Phytol.">
        <title>Evolutionary transition to the ectomycorrhizal habit in the genomes of a hyperdiverse lineage of mushroom-forming fungi.</title>
        <authorList>
            <person name="Looney B."/>
            <person name="Miyauchi S."/>
            <person name="Morin E."/>
            <person name="Drula E."/>
            <person name="Courty P.E."/>
            <person name="Kohler A."/>
            <person name="Kuo A."/>
            <person name="LaButti K."/>
            <person name="Pangilinan J."/>
            <person name="Lipzen A."/>
            <person name="Riley R."/>
            <person name="Andreopoulos W."/>
            <person name="He G."/>
            <person name="Johnson J."/>
            <person name="Nolan M."/>
            <person name="Tritt A."/>
            <person name="Barry K.W."/>
            <person name="Grigoriev I.V."/>
            <person name="Nagy L.G."/>
            <person name="Hibbett D."/>
            <person name="Henrissat B."/>
            <person name="Matheny P.B."/>
            <person name="Labbe J."/>
            <person name="Martin F.M."/>
        </authorList>
    </citation>
    <scope>NUCLEOTIDE SEQUENCE</scope>
    <source>
        <strain evidence="1">FP105234-sp</strain>
    </source>
</reference>
<accession>A0ACB8RF90</accession>
<keyword evidence="2" id="KW-1185">Reference proteome</keyword>
<proteinExistence type="predicted"/>
<dbReference type="EMBL" id="MU276049">
    <property type="protein sequence ID" value="KAI0042748.1"/>
    <property type="molecule type" value="Genomic_DNA"/>
</dbReference>
<dbReference type="Proteomes" id="UP000814033">
    <property type="component" value="Unassembled WGS sequence"/>
</dbReference>
<comment type="caution">
    <text evidence="1">The sequence shown here is derived from an EMBL/GenBank/DDBJ whole genome shotgun (WGS) entry which is preliminary data.</text>
</comment>
<organism evidence="1 2">
    <name type="scientific">Auriscalpium vulgare</name>
    <dbReference type="NCBI Taxonomy" id="40419"/>
    <lineage>
        <taxon>Eukaryota</taxon>
        <taxon>Fungi</taxon>
        <taxon>Dikarya</taxon>
        <taxon>Basidiomycota</taxon>
        <taxon>Agaricomycotina</taxon>
        <taxon>Agaricomycetes</taxon>
        <taxon>Russulales</taxon>
        <taxon>Auriscalpiaceae</taxon>
        <taxon>Auriscalpium</taxon>
    </lineage>
</organism>
<protein>
    <submittedName>
        <fullName evidence="1">Uncharacterized protein</fullName>
    </submittedName>
</protein>
<evidence type="ECO:0000313" key="1">
    <source>
        <dbReference type="EMBL" id="KAI0042748.1"/>
    </source>
</evidence>
<gene>
    <name evidence="1" type="ORF">FA95DRAFT_1609929</name>
</gene>
<sequence>MEVRDDSVIELSSSEDEGGQAVYQKEVGTSSISANRRVRMDREQISATPSRPHNQNVPPVKRGRARRIVDSTSESSAGEEAPEPARRQRMPDVEIIELTDSSDSECPPARSIPLKTLPSCTATLPLFRDDDDDYNEQVNPAASSSQNSRADDIRITDTSLSVRVTLALRPSSSINEGESSIPSSPRTPKRARAPPKTPRTSKKAIALAAQTQRAEYAQDLFEELNRSVFGGGLPANTRLVWSNRLLTTAGRARWHRSKEGVHSTEIELATKILDCNERIRNTLSHEMCHLACWIINQDPKEGHGKAFKTRHDYEISYPYEWECGNCSKIYGRFSKSIRPDEVACGACKTGRLEPLFVVRQRAPKTPRSRSKVGSKLASGTPRDSPRPLLSPPPDADLDALVAIVRGLGIHD</sequence>
<reference evidence="1" key="1">
    <citation type="submission" date="2021-02" db="EMBL/GenBank/DDBJ databases">
        <authorList>
            <consortium name="DOE Joint Genome Institute"/>
            <person name="Ahrendt S."/>
            <person name="Looney B.P."/>
            <person name="Miyauchi S."/>
            <person name="Morin E."/>
            <person name="Drula E."/>
            <person name="Courty P.E."/>
            <person name="Chicoki N."/>
            <person name="Fauchery L."/>
            <person name="Kohler A."/>
            <person name="Kuo A."/>
            <person name="Labutti K."/>
            <person name="Pangilinan J."/>
            <person name="Lipzen A."/>
            <person name="Riley R."/>
            <person name="Andreopoulos W."/>
            <person name="He G."/>
            <person name="Johnson J."/>
            <person name="Barry K.W."/>
            <person name="Grigoriev I.V."/>
            <person name="Nagy L."/>
            <person name="Hibbett D."/>
            <person name="Henrissat B."/>
            <person name="Matheny P.B."/>
            <person name="Labbe J."/>
            <person name="Martin F."/>
        </authorList>
    </citation>
    <scope>NUCLEOTIDE SEQUENCE</scope>
    <source>
        <strain evidence="1">FP105234-sp</strain>
    </source>
</reference>